<dbReference type="CDD" id="cd00586">
    <property type="entry name" value="4HBT"/>
    <property type="match status" value="1"/>
</dbReference>
<dbReference type="Proteomes" id="UP000014174">
    <property type="component" value="Unassembled WGS sequence"/>
</dbReference>
<dbReference type="Pfam" id="PF13279">
    <property type="entry name" value="4HBT_2"/>
    <property type="match status" value="1"/>
</dbReference>
<dbReference type="eggNOG" id="COG0824">
    <property type="taxonomic scope" value="Bacteria"/>
</dbReference>
<protein>
    <submittedName>
        <fullName evidence="1">4-hydroxybenzoyl-CoA thioesterase family active site protein</fullName>
    </submittedName>
</protein>
<comment type="caution">
    <text evidence="1">The sequence shown here is derived from an EMBL/GenBank/DDBJ whole genome shotgun (WGS) entry which is preliminary data.</text>
</comment>
<accession>R9GNS4</accession>
<dbReference type="SUPFAM" id="SSF54637">
    <property type="entry name" value="Thioesterase/thiol ester dehydrase-isomerase"/>
    <property type="match status" value="1"/>
</dbReference>
<dbReference type="InterPro" id="IPR029069">
    <property type="entry name" value="HotDog_dom_sf"/>
</dbReference>
<dbReference type="AlphaFoldDB" id="R9GNS4"/>
<keyword evidence="2" id="KW-1185">Reference proteome</keyword>
<organism evidence="1 2">
    <name type="scientific">Arcticibacter svalbardensis MN12-7</name>
    <dbReference type="NCBI Taxonomy" id="1150600"/>
    <lineage>
        <taxon>Bacteria</taxon>
        <taxon>Pseudomonadati</taxon>
        <taxon>Bacteroidota</taxon>
        <taxon>Sphingobacteriia</taxon>
        <taxon>Sphingobacteriales</taxon>
        <taxon>Sphingobacteriaceae</taxon>
        <taxon>Arcticibacter</taxon>
    </lineage>
</organism>
<dbReference type="Gene3D" id="3.10.129.10">
    <property type="entry name" value="Hotdog Thioesterase"/>
    <property type="match status" value="1"/>
</dbReference>
<name>R9GNS4_9SPHI</name>
<evidence type="ECO:0000313" key="1">
    <source>
        <dbReference type="EMBL" id="EOR93378.1"/>
    </source>
</evidence>
<gene>
    <name evidence="1" type="ORF">ADIARSV_3457</name>
</gene>
<dbReference type="STRING" id="1150600.ADIARSV_3457"/>
<evidence type="ECO:0000313" key="2">
    <source>
        <dbReference type="Proteomes" id="UP000014174"/>
    </source>
</evidence>
<sequence length="103" mass="11465">MDLLRNIGISYFSIEDAGFIMPVVDVRIHYNNPAFFDDELVIETQLPDPTGAKVVFHYKVHNQEGKLICQGEVALAFASKESKKACHPPVFFMDAVHGAEVSV</sequence>
<proteinExistence type="predicted"/>
<reference evidence="1 2" key="1">
    <citation type="journal article" date="2013" name="Genome Announc.">
        <title>Draft Genome Sequence of Arcticibacter svalbardensis Strain MN12-7T, a Member of the Family Sphingobacteriaceae Isolated from an Arctic Soil Sample.</title>
        <authorList>
            <person name="Shivaji S."/>
            <person name="Ara S."/>
            <person name="Prasad S."/>
            <person name="Manasa B.P."/>
            <person name="Begum Z."/>
            <person name="Singh A."/>
            <person name="Kumar Pinnaka A."/>
        </authorList>
    </citation>
    <scope>NUCLEOTIDE SEQUENCE [LARGE SCALE GENOMIC DNA]</scope>
    <source>
        <strain evidence="1 2">MN12-7</strain>
    </source>
</reference>
<dbReference type="EMBL" id="AQPN01000116">
    <property type="protein sequence ID" value="EOR93378.1"/>
    <property type="molecule type" value="Genomic_DNA"/>
</dbReference>